<accession>A0AA39RH42</accession>
<comment type="caution">
    <text evidence="4">The sequence shown here is derived from an EMBL/GenBank/DDBJ whole genome shotgun (WGS) entry which is preliminary data.</text>
</comment>
<evidence type="ECO:0000256" key="3">
    <source>
        <dbReference type="SAM" id="Phobius"/>
    </source>
</evidence>
<name>A0AA39RH42_ACESA</name>
<keyword evidence="3" id="KW-0472">Membrane</keyword>
<reference evidence="4" key="2">
    <citation type="submission" date="2023-06" db="EMBL/GenBank/DDBJ databases">
        <authorList>
            <person name="Swenson N.G."/>
            <person name="Wegrzyn J.L."/>
            <person name="Mcevoy S.L."/>
        </authorList>
    </citation>
    <scope>NUCLEOTIDE SEQUENCE</scope>
    <source>
        <strain evidence="4">NS2018</strain>
        <tissue evidence="4">Leaf</tissue>
    </source>
</reference>
<keyword evidence="3" id="KW-0812">Transmembrane</keyword>
<dbReference type="PANTHER" id="PTHR10795">
    <property type="entry name" value="PROPROTEIN CONVERTASE SUBTILISIN/KEXIN"/>
    <property type="match status" value="1"/>
</dbReference>
<protein>
    <recommendedName>
        <fullName evidence="6">PA domain-containing protein</fullName>
    </recommendedName>
</protein>
<dbReference type="Proteomes" id="UP001168877">
    <property type="component" value="Unassembled WGS sequence"/>
</dbReference>
<keyword evidence="2" id="KW-0732">Signal</keyword>
<dbReference type="InterPro" id="IPR045051">
    <property type="entry name" value="SBT"/>
</dbReference>
<dbReference type="CDD" id="cd02120">
    <property type="entry name" value="PA_subtilisin_like"/>
    <property type="match status" value="1"/>
</dbReference>
<organism evidence="4 5">
    <name type="scientific">Acer saccharum</name>
    <name type="common">Sugar maple</name>
    <dbReference type="NCBI Taxonomy" id="4024"/>
    <lineage>
        <taxon>Eukaryota</taxon>
        <taxon>Viridiplantae</taxon>
        <taxon>Streptophyta</taxon>
        <taxon>Embryophyta</taxon>
        <taxon>Tracheophyta</taxon>
        <taxon>Spermatophyta</taxon>
        <taxon>Magnoliopsida</taxon>
        <taxon>eudicotyledons</taxon>
        <taxon>Gunneridae</taxon>
        <taxon>Pentapetalae</taxon>
        <taxon>rosids</taxon>
        <taxon>malvids</taxon>
        <taxon>Sapindales</taxon>
        <taxon>Sapindaceae</taxon>
        <taxon>Hippocastanoideae</taxon>
        <taxon>Acereae</taxon>
        <taxon>Acer</taxon>
    </lineage>
</organism>
<sequence>MGEDVPTAETVKNTSPSILTVAASTIDRSFPAPITLGNNETLVGQGIFTENEIGFTGLVYAEDTTLSVTSEGLLGIESQNPPLEASLVAGKVVLIFPSLYHRLPNATKFVKAAGAVGFIFAKTPRDTTFVPHQGTREQINGEGNRREQGFKLWGTLKCLSRARMMLSIYGCDGYTLGVKRGAFCLDGKAGLSAYNACFCLATAQCFFLLILFLVIGLLVVGHFNASKPIKWSSWLVLASMKQSEILNPSDHQRSTKQSWNGTKYLKLGSEVRDSTSAVEASISDKPYILEGREVGTVWRVEVGVDYSL</sequence>
<proteinExistence type="inferred from homology"/>
<dbReference type="AlphaFoldDB" id="A0AA39RH42"/>
<evidence type="ECO:0000313" key="4">
    <source>
        <dbReference type="EMBL" id="KAK0573796.1"/>
    </source>
</evidence>
<evidence type="ECO:0000313" key="5">
    <source>
        <dbReference type="Proteomes" id="UP001168877"/>
    </source>
</evidence>
<keyword evidence="5" id="KW-1185">Reference proteome</keyword>
<evidence type="ECO:0000256" key="1">
    <source>
        <dbReference type="ARBA" id="ARBA00011073"/>
    </source>
</evidence>
<gene>
    <name evidence="4" type="ORF">LWI29_013634</name>
</gene>
<comment type="similarity">
    <text evidence="1">Belongs to the peptidase S8 family.</text>
</comment>
<dbReference type="Gene3D" id="3.50.30.30">
    <property type="match status" value="1"/>
</dbReference>
<evidence type="ECO:0008006" key="6">
    <source>
        <dbReference type="Google" id="ProtNLM"/>
    </source>
</evidence>
<feature type="transmembrane region" description="Helical" evidence="3">
    <location>
        <begin position="206"/>
        <end position="225"/>
    </location>
</feature>
<dbReference type="EMBL" id="JAUESC010000387">
    <property type="protein sequence ID" value="KAK0573796.1"/>
    <property type="molecule type" value="Genomic_DNA"/>
</dbReference>
<evidence type="ECO:0000256" key="2">
    <source>
        <dbReference type="ARBA" id="ARBA00022729"/>
    </source>
</evidence>
<keyword evidence="3" id="KW-1133">Transmembrane helix</keyword>
<reference evidence="4" key="1">
    <citation type="journal article" date="2022" name="Plant J.">
        <title>Strategies of tolerance reflected in two North American maple genomes.</title>
        <authorList>
            <person name="McEvoy S.L."/>
            <person name="Sezen U.U."/>
            <person name="Trouern-Trend A."/>
            <person name="McMahon S.M."/>
            <person name="Schaberg P.G."/>
            <person name="Yang J."/>
            <person name="Wegrzyn J.L."/>
            <person name="Swenson N.G."/>
        </authorList>
    </citation>
    <scope>NUCLEOTIDE SEQUENCE</scope>
    <source>
        <strain evidence="4">NS2018</strain>
    </source>
</reference>